<name>A0A3E1NCX1_9BACT</name>
<accession>A0A3E1NCX1</accession>
<dbReference type="EMBL" id="QTJU01000014">
    <property type="protein sequence ID" value="RFM25836.1"/>
    <property type="molecule type" value="Genomic_DNA"/>
</dbReference>
<dbReference type="InterPro" id="IPR050640">
    <property type="entry name" value="Bact_2-comp_sensor_kinase"/>
</dbReference>
<feature type="domain" description="Signal transduction histidine kinase internal region" evidence="4">
    <location>
        <begin position="499"/>
        <end position="578"/>
    </location>
</feature>
<keyword evidence="2" id="KW-0472">Membrane</keyword>
<dbReference type="PANTHER" id="PTHR34220">
    <property type="entry name" value="SENSOR HISTIDINE KINASE YPDA"/>
    <property type="match status" value="1"/>
</dbReference>
<evidence type="ECO:0000256" key="2">
    <source>
        <dbReference type="SAM" id="Phobius"/>
    </source>
</evidence>
<dbReference type="InterPro" id="IPR011990">
    <property type="entry name" value="TPR-like_helical_dom_sf"/>
</dbReference>
<dbReference type="PANTHER" id="PTHR34220:SF7">
    <property type="entry name" value="SENSOR HISTIDINE KINASE YPDA"/>
    <property type="match status" value="1"/>
</dbReference>
<evidence type="ECO:0000313" key="5">
    <source>
        <dbReference type="EMBL" id="RFM25836.1"/>
    </source>
</evidence>
<dbReference type="SUPFAM" id="SSF55874">
    <property type="entry name" value="ATPase domain of HSP90 chaperone/DNA topoisomerase II/histidine kinase"/>
    <property type="match status" value="1"/>
</dbReference>
<organism evidence="5 6">
    <name type="scientific">Deminuibacter soli</name>
    <dbReference type="NCBI Taxonomy" id="2291815"/>
    <lineage>
        <taxon>Bacteria</taxon>
        <taxon>Pseudomonadati</taxon>
        <taxon>Bacteroidota</taxon>
        <taxon>Chitinophagia</taxon>
        <taxon>Chitinophagales</taxon>
        <taxon>Chitinophagaceae</taxon>
        <taxon>Deminuibacter</taxon>
    </lineage>
</organism>
<feature type="coiled-coil region" evidence="1">
    <location>
        <begin position="463"/>
        <end position="490"/>
    </location>
</feature>
<protein>
    <recommendedName>
        <fullName evidence="4">Signal transduction histidine kinase internal region domain-containing protein</fullName>
    </recommendedName>
</protein>
<evidence type="ECO:0000256" key="3">
    <source>
        <dbReference type="SAM" id="SignalP"/>
    </source>
</evidence>
<proteinExistence type="predicted"/>
<dbReference type="Gene3D" id="3.30.565.10">
    <property type="entry name" value="Histidine kinase-like ATPase, C-terminal domain"/>
    <property type="match status" value="1"/>
</dbReference>
<dbReference type="InterPro" id="IPR019734">
    <property type="entry name" value="TPR_rpt"/>
</dbReference>
<keyword evidence="2" id="KW-0812">Transmembrane</keyword>
<sequence>MFVHYKEKRKVHMRLFFITLLVCVCQYATARQQPATKAGTDTLIAQARRQLLQHTGAAMKQLQQAAAIAEELEYTSALADARYLESKLQTEIGNFPEAETAAREAFELNEQLGRHREVLDALNCLAFALYAQSRFTEGEKVYRALISTAAANPADIEGARIAATATSMLGCMFQEMGNYGKAFEYCNEGLQRSIRAKDSVGTVYALVIFGELYNTIDDIDAAMDFFRQAEEQRRKYHVSQKAPYLYMGNVYFKRGMYDSAVACYQEQLHHIDTMQVDSLLKLRYAMFPKTDMAQILLTQGQHAQAMEMLLTAYQFFKHGQDNNQVLKTLQLLGQASLDINRPQDALQYGRESIDLAMRTGAAQYLRDGNALLWHAYHSTGNTDSAYVYLTRYTALNNSIDVEQSARKLAFYKASIKNQENEARICQLEQQRETNNMRINMLLAGIGALLLLGFVVLRNNMLKRRNEHIRREQLEQELQLQKTESERQQAAFEKHTAELKMRALHAQMNPHFIFNSLNSINRFILKNETETAADYLTKFSRLIRLVLQNGDKNQITLAEELEMLDIYLKLEQVRFGDRFSYHIECEEALNADMLYTPPMLIQPFVENAIWHGLLHKPTRGLVTIHLYSEGDYLCCRITDDGIGRAKAAELKSKSANNRKSFGMRITSERLGLLQQQRKEKVTLEVTDLVDSYGEACGTEILIKLPVEQPFPILPD</sequence>
<evidence type="ECO:0000259" key="4">
    <source>
        <dbReference type="Pfam" id="PF06580"/>
    </source>
</evidence>
<feature type="transmembrane region" description="Helical" evidence="2">
    <location>
        <begin position="438"/>
        <end position="456"/>
    </location>
</feature>
<keyword evidence="1" id="KW-0175">Coiled coil</keyword>
<dbReference type="AlphaFoldDB" id="A0A3E1NCX1"/>
<feature type="signal peptide" evidence="3">
    <location>
        <begin position="1"/>
        <end position="30"/>
    </location>
</feature>
<gene>
    <name evidence="5" type="ORF">DXN05_23025</name>
</gene>
<keyword evidence="2" id="KW-1133">Transmembrane helix</keyword>
<dbReference type="Proteomes" id="UP000261284">
    <property type="component" value="Unassembled WGS sequence"/>
</dbReference>
<dbReference type="Pfam" id="PF06580">
    <property type="entry name" value="His_kinase"/>
    <property type="match status" value="1"/>
</dbReference>
<dbReference type="SMART" id="SM00028">
    <property type="entry name" value="TPR"/>
    <property type="match status" value="6"/>
</dbReference>
<dbReference type="InterPro" id="IPR036890">
    <property type="entry name" value="HATPase_C_sf"/>
</dbReference>
<keyword evidence="6" id="KW-1185">Reference proteome</keyword>
<dbReference type="Pfam" id="PF13424">
    <property type="entry name" value="TPR_12"/>
    <property type="match status" value="1"/>
</dbReference>
<dbReference type="InterPro" id="IPR010559">
    <property type="entry name" value="Sig_transdc_His_kin_internal"/>
</dbReference>
<dbReference type="Gene3D" id="1.25.40.10">
    <property type="entry name" value="Tetratricopeptide repeat domain"/>
    <property type="match status" value="3"/>
</dbReference>
<dbReference type="GO" id="GO:0000155">
    <property type="term" value="F:phosphorelay sensor kinase activity"/>
    <property type="evidence" value="ECO:0007669"/>
    <property type="project" value="InterPro"/>
</dbReference>
<dbReference type="GO" id="GO:0016020">
    <property type="term" value="C:membrane"/>
    <property type="evidence" value="ECO:0007669"/>
    <property type="project" value="InterPro"/>
</dbReference>
<keyword evidence="3" id="KW-0732">Signal</keyword>
<comment type="caution">
    <text evidence="5">The sequence shown here is derived from an EMBL/GenBank/DDBJ whole genome shotgun (WGS) entry which is preliminary data.</text>
</comment>
<reference evidence="5 6" key="1">
    <citation type="submission" date="2018-08" db="EMBL/GenBank/DDBJ databases">
        <title>Chitinophagaceae sp. K23C18032701, a novel bacterium isolated from forest soil.</title>
        <authorList>
            <person name="Wang C."/>
        </authorList>
    </citation>
    <scope>NUCLEOTIDE SEQUENCE [LARGE SCALE GENOMIC DNA]</scope>
    <source>
        <strain evidence="5 6">K23C18032701</strain>
    </source>
</reference>
<feature type="chain" id="PRO_5017681743" description="Signal transduction histidine kinase internal region domain-containing protein" evidence="3">
    <location>
        <begin position="31"/>
        <end position="714"/>
    </location>
</feature>
<dbReference type="SUPFAM" id="SSF48452">
    <property type="entry name" value="TPR-like"/>
    <property type="match status" value="2"/>
</dbReference>
<evidence type="ECO:0000256" key="1">
    <source>
        <dbReference type="SAM" id="Coils"/>
    </source>
</evidence>
<evidence type="ECO:0000313" key="6">
    <source>
        <dbReference type="Proteomes" id="UP000261284"/>
    </source>
</evidence>